<accession>A0A1F4Y1B5</accession>
<dbReference type="AlphaFoldDB" id="A0A1F4Y1B5"/>
<dbReference type="HAMAP" id="MF_00974">
    <property type="entry name" value="DNA_primase_DnaG"/>
    <property type="match status" value="1"/>
</dbReference>
<dbReference type="SUPFAM" id="SSF57783">
    <property type="entry name" value="Zinc beta-ribbon"/>
    <property type="match status" value="1"/>
</dbReference>
<dbReference type="PROSITE" id="PS50880">
    <property type="entry name" value="TOPRIM"/>
    <property type="match status" value="1"/>
</dbReference>
<dbReference type="NCBIfam" id="TIGR01391">
    <property type="entry name" value="dnaG"/>
    <property type="match status" value="1"/>
</dbReference>
<evidence type="ECO:0000256" key="13">
    <source>
        <dbReference type="PIRNR" id="PIRNR002811"/>
    </source>
</evidence>
<reference evidence="16 17" key="1">
    <citation type="journal article" date="2016" name="Nat. Commun.">
        <title>Thousands of microbial genomes shed light on interconnected biogeochemical processes in an aquifer system.</title>
        <authorList>
            <person name="Anantharaman K."/>
            <person name="Brown C.T."/>
            <person name="Hug L.A."/>
            <person name="Sharon I."/>
            <person name="Castelle C.J."/>
            <person name="Probst A.J."/>
            <person name="Thomas B.C."/>
            <person name="Singh A."/>
            <person name="Wilkins M.J."/>
            <person name="Karaoz U."/>
            <person name="Brodie E.L."/>
            <person name="Williams K.H."/>
            <person name="Hubbard S.S."/>
            <person name="Banfield J.F."/>
        </authorList>
    </citation>
    <scope>NUCLEOTIDE SEQUENCE [LARGE SCALE GENOMIC DNA]</scope>
</reference>
<name>A0A1F4Y1B5_9BACT</name>
<proteinExistence type="inferred from homology"/>
<keyword evidence="4 12" id="KW-0548">Nucleotidyltransferase</keyword>
<gene>
    <name evidence="12" type="primary">dnaG</name>
    <name evidence="16" type="ORF">A2949_01535</name>
</gene>
<dbReference type="InterPro" id="IPR006171">
    <property type="entry name" value="TOPRIM_dom"/>
</dbReference>
<dbReference type="STRING" id="1797245.A2949_01535"/>
<evidence type="ECO:0000256" key="2">
    <source>
        <dbReference type="ARBA" id="ARBA00022515"/>
    </source>
</evidence>
<comment type="caution">
    <text evidence="16">The sequence shown here is derived from an EMBL/GenBank/DDBJ whole genome shotgun (WGS) entry which is preliminary data.</text>
</comment>
<comment type="cofactor">
    <cofactor evidence="12 13 14">
        <name>Zn(2+)</name>
        <dbReference type="ChEBI" id="CHEBI:29105"/>
    </cofactor>
    <text evidence="12 13 14">Binds 1 zinc ion per monomer.</text>
</comment>
<evidence type="ECO:0000256" key="14">
    <source>
        <dbReference type="PIRSR" id="PIRSR002811-1"/>
    </source>
</evidence>
<keyword evidence="10 12" id="KW-0238">DNA-binding</keyword>
<evidence type="ECO:0000256" key="3">
    <source>
        <dbReference type="ARBA" id="ARBA00022679"/>
    </source>
</evidence>
<dbReference type="FunFam" id="3.90.580.10:FF:000001">
    <property type="entry name" value="DNA primase"/>
    <property type="match status" value="1"/>
</dbReference>
<evidence type="ECO:0000256" key="4">
    <source>
        <dbReference type="ARBA" id="ARBA00022695"/>
    </source>
</evidence>
<keyword evidence="9" id="KW-0460">Magnesium</keyword>
<dbReference type="SMART" id="SM00400">
    <property type="entry name" value="ZnF_CHCC"/>
    <property type="match status" value="1"/>
</dbReference>
<keyword evidence="1 12" id="KW-0240">DNA-directed RNA polymerase</keyword>
<evidence type="ECO:0000256" key="10">
    <source>
        <dbReference type="ARBA" id="ARBA00023125"/>
    </source>
</evidence>
<dbReference type="InterPro" id="IPR002694">
    <property type="entry name" value="Znf_CHC2"/>
</dbReference>
<dbReference type="Pfam" id="PF08275">
    <property type="entry name" value="DNAG_N"/>
    <property type="match status" value="1"/>
</dbReference>
<dbReference type="Gene3D" id="3.90.980.10">
    <property type="entry name" value="DNA primase, catalytic core, N-terminal domain"/>
    <property type="match status" value="1"/>
</dbReference>
<keyword evidence="11 12" id="KW-0804">Transcription</keyword>
<dbReference type="GO" id="GO:0005737">
    <property type="term" value="C:cytoplasm"/>
    <property type="evidence" value="ECO:0007669"/>
    <property type="project" value="TreeGrafter"/>
</dbReference>
<keyword evidence="2 12" id="KW-0639">Primosome</keyword>
<evidence type="ECO:0000256" key="5">
    <source>
        <dbReference type="ARBA" id="ARBA00022705"/>
    </source>
</evidence>
<keyword evidence="5 12" id="KW-0235">DNA replication</keyword>
<dbReference type="Pfam" id="PF01807">
    <property type="entry name" value="Zn_ribbon_DnaG"/>
    <property type="match status" value="1"/>
</dbReference>
<dbReference type="EC" id="2.7.7.101" evidence="12"/>
<dbReference type="GO" id="GO:0003899">
    <property type="term" value="F:DNA-directed RNA polymerase activity"/>
    <property type="evidence" value="ECO:0007669"/>
    <property type="project" value="UniProtKB-UniRule"/>
</dbReference>
<dbReference type="GO" id="GO:0003677">
    <property type="term" value="F:DNA binding"/>
    <property type="evidence" value="ECO:0007669"/>
    <property type="project" value="UniProtKB-KW"/>
</dbReference>
<dbReference type="InterPro" id="IPR006295">
    <property type="entry name" value="DNA_primase_DnaG"/>
</dbReference>
<comment type="similarity">
    <text evidence="12 13">Belongs to the DnaG primase family.</text>
</comment>
<keyword evidence="3 12" id="KW-0808">Transferase</keyword>
<feature type="domain" description="Toprim" evidence="15">
    <location>
        <begin position="265"/>
        <end position="346"/>
    </location>
</feature>
<evidence type="ECO:0000256" key="7">
    <source>
        <dbReference type="ARBA" id="ARBA00022771"/>
    </source>
</evidence>
<dbReference type="InterPro" id="IPR030846">
    <property type="entry name" value="DnaG_bac"/>
</dbReference>
<dbReference type="Gene3D" id="3.90.580.10">
    <property type="entry name" value="Zinc finger, CHC2-type domain"/>
    <property type="match status" value="1"/>
</dbReference>
<dbReference type="Pfam" id="PF13155">
    <property type="entry name" value="Toprim_2"/>
    <property type="match status" value="1"/>
</dbReference>
<protein>
    <recommendedName>
        <fullName evidence="12 13">DNA primase</fullName>
        <ecNumber evidence="12">2.7.7.101</ecNumber>
    </recommendedName>
</protein>
<evidence type="ECO:0000256" key="9">
    <source>
        <dbReference type="ARBA" id="ARBA00022842"/>
    </source>
</evidence>
<dbReference type="GO" id="GO:0006269">
    <property type="term" value="P:DNA replication, synthesis of primer"/>
    <property type="evidence" value="ECO:0007669"/>
    <property type="project" value="UniProtKB-UniRule"/>
</dbReference>
<dbReference type="InterPro" id="IPR037068">
    <property type="entry name" value="DNA_primase_core_N_sf"/>
</dbReference>
<evidence type="ECO:0000313" key="16">
    <source>
        <dbReference type="EMBL" id="OGC87638.1"/>
    </source>
</evidence>
<keyword evidence="7 12" id="KW-0863">Zinc-finger</keyword>
<dbReference type="InterPro" id="IPR036977">
    <property type="entry name" value="DNA_primase_Znf_CHC2"/>
</dbReference>
<dbReference type="InterPro" id="IPR034151">
    <property type="entry name" value="TOPRIM_DnaG_bac"/>
</dbReference>
<evidence type="ECO:0000256" key="12">
    <source>
        <dbReference type="HAMAP-Rule" id="MF_00974"/>
    </source>
</evidence>
<evidence type="ECO:0000256" key="1">
    <source>
        <dbReference type="ARBA" id="ARBA00022478"/>
    </source>
</evidence>
<evidence type="ECO:0000259" key="15">
    <source>
        <dbReference type="PROSITE" id="PS50880"/>
    </source>
</evidence>
<dbReference type="GO" id="GO:0000428">
    <property type="term" value="C:DNA-directed RNA polymerase complex"/>
    <property type="evidence" value="ECO:0007669"/>
    <property type="project" value="UniProtKB-KW"/>
</dbReference>
<dbReference type="Gene3D" id="3.40.1360.10">
    <property type="match status" value="1"/>
</dbReference>
<comment type="domain">
    <text evidence="12">Contains an N-terminal zinc-binding domain, a central core domain that contains the primase activity, and a C-terminal DnaB-binding domain.</text>
</comment>
<dbReference type="PANTHER" id="PTHR30313">
    <property type="entry name" value="DNA PRIMASE"/>
    <property type="match status" value="1"/>
</dbReference>
<sequence length="538" mass="60027">MASDEIQQIKDRINIVDIVGAYVPLRRAGRSYAGRCPFHKERTPSFHVSPERGTYKCFGCGEGGDVFSFLQKMDGTDFPTVVKQLAEKAGVKLVPRSNAHTATPEQKEHDERLREVCEEAIVFFERTLSERKDVLDYLKNRGVQDETVSAWRLGYAPAEWEALCRHLVSTGFSKGDIVDAGFAIKSEKKPGEIFDRFRGRITFPIFDLSSKPIAVSGRFFEKVPGQKEDGSEPAKYVNSPETVLFKKSRVLYGLDRARVHIRTLDCIVLVEGQFDLILAHQSGLPFAVALSGTALTLEHLVILGRLSKRLVLALDADQAGVRSGLKSAHMALTAGFEVKVPSFPEGKDPADLARENPELLKAAVRTSKSAIEFFLDALRPGAKDSRAYTKIVEAAVLPLVAATQSAIEQEQHLRLIANRLGVSEQAVRVELHKRPMPVLEELSPQVHTVSVESGLSPLQKKVGMLLFGWEVGKERLGTLFSEQEIAGYERELQPHAEDLRFRFDAEVGEHTDEETVARDILGELEKQVHKERFKMKFL</sequence>
<dbReference type="PANTHER" id="PTHR30313:SF2">
    <property type="entry name" value="DNA PRIMASE"/>
    <property type="match status" value="1"/>
</dbReference>
<evidence type="ECO:0000313" key="17">
    <source>
        <dbReference type="Proteomes" id="UP000178585"/>
    </source>
</evidence>
<keyword evidence="8 12" id="KW-0862">Zinc</keyword>
<comment type="function">
    <text evidence="12 13">RNA polymerase that catalyzes the synthesis of short RNA molecules used as primers for DNA polymerase during DNA replication.</text>
</comment>
<dbReference type="GO" id="GO:1990077">
    <property type="term" value="C:primosome complex"/>
    <property type="evidence" value="ECO:0007669"/>
    <property type="project" value="UniProtKB-KW"/>
</dbReference>
<dbReference type="SUPFAM" id="SSF56731">
    <property type="entry name" value="DNA primase core"/>
    <property type="match status" value="1"/>
</dbReference>
<dbReference type="InterPro" id="IPR050219">
    <property type="entry name" value="DnaG_primase"/>
</dbReference>
<comment type="subunit">
    <text evidence="12">Monomer. Interacts with DnaB.</text>
</comment>
<dbReference type="EMBL" id="MEWZ01000003">
    <property type="protein sequence ID" value="OGC87638.1"/>
    <property type="molecule type" value="Genomic_DNA"/>
</dbReference>
<dbReference type="InterPro" id="IPR013264">
    <property type="entry name" value="DNAG_N"/>
</dbReference>
<dbReference type="CDD" id="cd03364">
    <property type="entry name" value="TOPRIM_DnaG_primases"/>
    <property type="match status" value="1"/>
</dbReference>
<dbReference type="PIRSF" id="PIRSF002811">
    <property type="entry name" value="DnaG"/>
    <property type="match status" value="1"/>
</dbReference>
<evidence type="ECO:0000256" key="6">
    <source>
        <dbReference type="ARBA" id="ARBA00022723"/>
    </source>
</evidence>
<evidence type="ECO:0000256" key="8">
    <source>
        <dbReference type="ARBA" id="ARBA00022833"/>
    </source>
</evidence>
<keyword evidence="6 12" id="KW-0479">Metal-binding</keyword>
<comment type="catalytic activity">
    <reaction evidence="12">
        <text>ssDNA + n NTP = ssDNA/pppN(pN)n-1 hybrid + (n-1) diphosphate.</text>
        <dbReference type="EC" id="2.7.7.101"/>
    </reaction>
</comment>
<organism evidence="16 17">
    <name type="scientific">Candidatus Adlerbacteria bacterium RIFCSPLOWO2_01_FULL_54_21b</name>
    <dbReference type="NCBI Taxonomy" id="1797245"/>
    <lineage>
        <taxon>Bacteria</taxon>
        <taxon>Candidatus Adleribacteriota</taxon>
    </lineage>
</organism>
<feature type="zinc finger region" description="CHC2-type" evidence="12 14">
    <location>
        <begin position="36"/>
        <end position="60"/>
    </location>
</feature>
<dbReference type="Proteomes" id="UP000178585">
    <property type="component" value="Unassembled WGS sequence"/>
</dbReference>
<evidence type="ECO:0000256" key="11">
    <source>
        <dbReference type="ARBA" id="ARBA00023163"/>
    </source>
</evidence>
<dbReference type="SMART" id="SM00493">
    <property type="entry name" value="TOPRIM"/>
    <property type="match status" value="1"/>
</dbReference>
<dbReference type="GO" id="GO:0008270">
    <property type="term" value="F:zinc ion binding"/>
    <property type="evidence" value="ECO:0007669"/>
    <property type="project" value="UniProtKB-UniRule"/>
</dbReference>